<dbReference type="InterPro" id="IPR049180">
    <property type="entry name" value="MdcG_C"/>
</dbReference>
<name>A0ABN0VJJ8_9GAMM</name>
<dbReference type="EMBL" id="BAAAFR010000001">
    <property type="protein sequence ID" value="GAA0307506.1"/>
    <property type="molecule type" value="Genomic_DNA"/>
</dbReference>
<dbReference type="Pfam" id="PF10620">
    <property type="entry name" value="MdcG"/>
    <property type="match status" value="1"/>
</dbReference>
<evidence type="ECO:0000313" key="3">
    <source>
        <dbReference type="Proteomes" id="UP001501787"/>
    </source>
</evidence>
<evidence type="ECO:0000313" key="2">
    <source>
        <dbReference type="EMBL" id="GAA0307506.1"/>
    </source>
</evidence>
<evidence type="ECO:0000259" key="1">
    <source>
        <dbReference type="Pfam" id="PF10620"/>
    </source>
</evidence>
<accession>A0ABN0VJJ8</accession>
<reference evidence="2 3" key="1">
    <citation type="journal article" date="2019" name="Int. J. Syst. Evol. Microbiol.">
        <title>The Global Catalogue of Microorganisms (GCM) 10K type strain sequencing project: providing services to taxonomists for standard genome sequencing and annotation.</title>
        <authorList>
            <consortium name="The Broad Institute Genomics Platform"/>
            <consortium name="The Broad Institute Genome Sequencing Center for Infectious Disease"/>
            <person name="Wu L."/>
            <person name="Ma J."/>
        </authorList>
    </citation>
    <scope>NUCLEOTIDE SEQUENCE [LARGE SCALE GENOMIC DNA]</scope>
    <source>
        <strain evidence="2 3">JCM 16343</strain>
    </source>
</reference>
<dbReference type="RefSeq" id="WP_201504364.1">
    <property type="nucleotide sequence ID" value="NZ_BAAAFR010000001.1"/>
</dbReference>
<dbReference type="InterPro" id="IPR017557">
    <property type="entry name" value="Holo-ACP_synthase"/>
</dbReference>
<protein>
    <recommendedName>
        <fullName evidence="1">Phosphoribosyl-dephospho-CoA transferase MdcG C-terminal domain-containing protein</fullName>
    </recommendedName>
</protein>
<keyword evidence="3" id="KW-1185">Reference proteome</keyword>
<gene>
    <name evidence="2" type="ORF">GCM10009129_00710</name>
</gene>
<dbReference type="NCBIfam" id="TIGR03135">
    <property type="entry name" value="malonate_mdcG"/>
    <property type="match status" value="1"/>
</dbReference>
<dbReference type="Proteomes" id="UP001501787">
    <property type="component" value="Unassembled WGS sequence"/>
</dbReference>
<proteinExistence type="predicted"/>
<comment type="caution">
    <text evidence="2">The sequence shown here is derived from an EMBL/GenBank/DDBJ whole genome shotgun (WGS) entry which is preliminary data.</text>
</comment>
<sequence>MQRHDLVYLQPHEAYAFMNDALPDSVKRAIDCLIETQHPLTVCRQDLPERIKVATSYIEDARKYRLALSLPSAPQVVTPPLALAALLPQLPSSIRALAQQFITRCTELACHVHVYGSFANQYFTSLPFVRPSSDLDLLLIAPYHQLSEVLLAADTFKRQAKAAANLTIDGEVRIHGRMDVSFHELTSAIMLDIPTILVKTVHDIQLQPRDVLLGWNTYDYECFIESNPHCPSLSARAVATS</sequence>
<organism evidence="2 3">
    <name type="scientific">Psychrobacter aestuarii</name>
    <dbReference type="NCBI Taxonomy" id="556327"/>
    <lineage>
        <taxon>Bacteria</taxon>
        <taxon>Pseudomonadati</taxon>
        <taxon>Pseudomonadota</taxon>
        <taxon>Gammaproteobacteria</taxon>
        <taxon>Moraxellales</taxon>
        <taxon>Moraxellaceae</taxon>
        <taxon>Psychrobacter</taxon>
    </lineage>
</organism>
<feature type="domain" description="Phosphoribosyl-dephospho-CoA transferase MdcG C-terminal" evidence="1">
    <location>
        <begin position="83"/>
        <end position="209"/>
    </location>
</feature>